<keyword evidence="4" id="KW-0645">Protease</keyword>
<dbReference type="Gene3D" id="3.40.50.1820">
    <property type="entry name" value="alpha/beta hydrolase"/>
    <property type="match status" value="1"/>
</dbReference>
<comment type="similarity">
    <text evidence="3">Belongs to the peptidase S10 family.</text>
</comment>
<evidence type="ECO:0000256" key="13">
    <source>
        <dbReference type="ARBA" id="ARBA00040403"/>
    </source>
</evidence>
<dbReference type="EC" id="3.4.16.6" evidence="12"/>
<dbReference type="PANTHER" id="PTHR11802">
    <property type="entry name" value="SERINE PROTEASE FAMILY S10 SERINE CARBOXYPEPTIDASE"/>
    <property type="match status" value="1"/>
</dbReference>
<dbReference type="InterPro" id="IPR001563">
    <property type="entry name" value="Peptidase_S10"/>
</dbReference>
<feature type="compositionally biased region" description="Basic and acidic residues" evidence="16">
    <location>
        <begin position="516"/>
        <end position="532"/>
    </location>
</feature>
<evidence type="ECO:0000256" key="5">
    <source>
        <dbReference type="ARBA" id="ARBA00022692"/>
    </source>
</evidence>
<dbReference type="PRINTS" id="PR00724">
    <property type="entry name" value="CRBOXYPTASEC"/>
</dbReference>
<feature type="region of interest" description="Disordered" evidence="16">
    <location>
        <begin position="458"/>
        <end position="478"/>
    </location>
</feature>
<organism evidence="18 19">
    <name type="scientific">Batrachochytrium salamandrivorans</name>
    <dbReference type="NCBI Taxonomy" id="1357716"/>
    <lineage>
        <taxon>Eukaryota</taxon>
        <taxon>Fungi</taxon>
        <taxon>Fungi incertae sedis</taxon>
        <taxon>Chytridiomycota</taxon>
        <taxon>Chytridiomycota incertae sedis</taxon>
        <taxon>Chytridiomycetes</taxon>
        <taxon>Rhizophydiales</taxon>
        <taxon>Rhizophydiales incertae sedis</taxon>
        <taxon>Batrachochytrium</taxon>
    </lineage>
</organism>
<evidence type="ECO:0000256" key="4">
    <source>
        <dbReference type="ARBA" id="ARBA00022645"/>
    </source>
</evidence>
<evidence type="ECO:0000256" key="14">
    <source>
        <dbReference type="ARBA" id="ARBA00040628"/>
    </source>
</evidence>
<evidence type="ECO:0000256" key="2">
    <source>
        <dbReference type="ARBA" id="ARBA00004393"/>
    </source>
</evidence>
<evidence type="ECO:0000256" key="6">
    <source>
        <dbReference type="ARBA" id="ARBA00022703"/>
    </source>
</evidence>
<keyword evidence="6" id="KW-0053">Apoptosis</keyword>
<keyword evidence="9" id="KW-0333">Golgi apparatus</keyword>
<proteinExistence type="inferred from homology"/>
<gene>
    <name evidence="18" type="ORF">BASA50_006618</name>
</gene>
<evidence type="ECO:0000256" key="7">
    <source>
        <dbReference type="ARBA" id="ARBA00022729"/>
    </source>
</evidence>
<dbReference type="EMBL" id="JAFCIX010000335">
    <property type="protein sequence ID" value="KAH6594370.1"/>
    <property type="molecule type" value="Genomic_DNA"/>
</dbReference>
<evidence type="ECO:0000256" key="16">
    <source>
        <dbReference type="SAM" id="MobiDB-lite"/>
    </source>
</evidence>
<keyword evidence="10 17" id="KW-0472">Membrane</keyword>
<evidence type="ECO:0000256" key="15">
    <source>
        <dbReference type="ARBA" id="ARBA00042717"/>
    </source>
</evidence>
<evidence type="ECO:0000313" key="19">
    <source>
        <dbReference type="Proteomes" id="UP001648503"/>
    </source>
</evidence>
<evidence type="ECO:0000256" key="3">
    <source>
        <dbReference type="ARBA" id="ARBA00009431"/>
    </source>
</evidence>
<protein>
    <recommendedName>
        <fullName evidence="14">Pheromone-processing carboxypeptidase KEX1</fullName>
        <ecNumber evidence="12">3.4.16.6</ecNumber>
    </recommendedName>
    <alternativeName>
        <fullName evidence="15">Carboxypeptidase D</fullName>
    </alternativeName>
    <alternativeName>
        <fullName evidence="13">Pheromone-processing carboxypeptidase kex1</fullName>
    </alternativeName>
</protein>
<dbReference type="PANTHER" id="PTHR11802:SF190">
    <property type="entry name" value="PHEROMONE-PROCESSING CARBOXYPEPTIDASE KEX1"/>
    <property type="match status" value="1"/>
</dbReference>
<feature type="transmembrane region" description="Helical" evidence="17">
    <location>
        <begin position="482"/>
        <end position="504"/>
    </location>
</feature>
<evidence type="ECO:0000256" key="12">
    <source>
        <dbReference type="ARBA" id="ARBA00038895"/>
    </source>
</evidence>
<comment type="subcellular location">
    <subcellularLocation>
        <location evidence="2">Golgi apparatus</location>
        <location evidence="2">trans-Golgi network membrane</location>
        <topology evidence="2">Single-pass type I membrane protein</topology>
    </subcellularLocation>
</comment>
<keyword evidence="4" id="KW-0378">Hydrolase</keyword>
<dbReference type="SUPFAM" id="SSF53474">
    <property type="entry name" value="alpha/beta-Hydrolases"/>
    <property type="match status" value="1"/>
</dbReference>
<keyword evidence="7" id="KW-0732">Signal</keyword>
<name>A0ABQ8F9L3_9FUNG</name>
<evidence type="ECO:0000256" key="8">
    <source>
        <dbReference type="ARBA" id="ARBA00022989"/>
    </source>
</evidence>
<keyword evidence="8 17" id="KW-1133">Transmembrane helix</keyword>
<evidence type="ECO:0000256" key="10">
    <source>
        <dbReference type="ARBA" id="ARBA00023136"/>
    </source>
</evidence>
<evidence type="ECO:0000313" key="18">
    <source>
        <dbReference type="EMBL" id="KAH6594370.1"/>
    </source>
</evidence>
<evidence type="ECO:0000256" key="17">
    <source>
        <dbReference type="SAM" id="Phobius"/>
    </source>
</evidence>
<dbReference type="Pfam" id="PF00450">
    <property type="entry name" value="Peptidase_S10"/>
    <property type="match status" value="1"/>
</dbReference>
<feature type="compositionally biased region" description="Pro residues" evidence="16">
    <location>
        <begin position="469"/>
        <end position="478"/>
    </location>
</feature>
<evidence type="ECO:0000256" key="1">
    <source>
        <dbReference type="ARBA" id="ARBA00001003"/>
    </source>
</evidence>
<evidence type="ECO:0000256" key="11">
    <source>
        <dbReference type="ARBA" id="ARBA00023180"/>
    </source>
</evidence>
<comment type="catalytic activity">
    <reaction evidence="1">
        <text>Preferential release of a C-terminal arginine or lysine residue.</text>
        <dbReference type="EC" id="3.4.16.6"/>
    </reaction>
</comment>
<keyword evidence="5 17" id="KW-0812">Transmembrane</keyword>
<keyword evidence="4" id="KW-0121">Carboxypeptidase</keyword>
<evidence type="ECO:0000256" key="9">
    <source>
        <dbReference type="ARBA" id="ARBA00023034"/>
    </source>
</evidence>
<comment type="caution">
    <text evidence="18">The sequence shown here is derived from an EMBL/GenBank/DDBJ whole genome shotgun (WGS) entry which is preliminary data.</text>
</comment>
<reference evidence="18 19" key="1">
    <citation type="submission" date="2021-02" db="EMBL/GenBank/DDBJ databases">
        <title>Variation within the Batrachochytrium salamandrivorans European outbreak.</title>
        <authorList>
            <person name="Kelly M."/>
            <person name="Pasmans F."/>
            <person name="Shea T.P."/>
            <person name="Munoz J.F."/>
            <person name="Carranza S."/>
            <person name="Cuomo C.A."/>
            <person name="Martel A."/>
        </authorList>
    </citation>
    <scope>NUCLEOTIDE SEQUENCE [LARGE SCALE GENOMIC DNA]</scope>
    <source>
        <strain evidence="18 19">AMFP18/2</strain>
    </source>
</reference>
<keyword evidence="19" id="KW-1185">Reference proteome</keyword>
<accession>A0ABQ8F9L3</accession>
<dbReference type="InterPro" id="IPR029058">
    <property type="entry name" value="AB_hydrolase_fold"/>
</dbReference>
<dbReference type="Proteomes" id="UP001648503">
    <property type="component" value="Unassembled WGS sequence"/>
</dbReference>
<sequence length="542" mass="61179">MTACAKDYYVPTLPGLNNSDAEEFKMHAGHLPGVENSTQTFFWLIQSQFNPPKDKLVWICLSICCVGFRTTQLFALDFSVVANYDICFMDGMFLENGPFRVNSDGTLSKNIYAWRQNAHMLYVDQPVGTGYSYSTKNERFSKMIDISNNFVSFLENFFNTFPEYRRFDLHIAGESFAGIYIPNFASEILRRNKEHNANFRLRSIIIGNGWMDPIRQYESFLPFSEKHNLLHGTYLQTAQKGWNECKVLLGNKEALKYPECEKILEQILHESRSSGKLCINVYDVRLRDEKANQGCGLSWPTGLDHMIKYLSRDDVKLALHASGVGNKPWVECQRDVHTAIDRGNATPSYTQLPEILSQIQVVLFQGDQDIICNWIGLKAMVDTLQWSNGKGLEGAKQTTWTINGKDAGWFSTSRNLTFVLLYNASHMPSVDAPLASLDMINRVVQINSTQPLFRSALGTSAKPLDDSNQPPPGDLPPPPGSYMLALGFLMIVGAIVFFGGMYACHRSKSQAAQNRARRDGSNTGSREWERVPTSEFIELQET</sequence>
<keyword evidence="11" id="KW-0325">Glycoprotein</keyword>
<feature type="region of interest" description="Disordered" evidence="16">
    <location>
        <begin position="509"/>
        <end position="542"/>
    </location>
</feature>